<dbReference type="GO" id="GO:0005737">
    <property type="term" value="C:cytoplasm"/>
    <property type="evidence" value="ECO:0007669"/>
    <property type="project" value="TreeGrafter"/>
</dbReference>
<dbReference type="PANTHER" id="PTHR43968:SF6">
    <property type="entry name" value="GLUTATHIONE S-TRANSFERASE OMEGA"/>
    <property type="match status" value="1"/>
</dbReference>
<dbReference type="Pfam" id="PF13410">
    <property type="entry name" value="GST_C_2"/>
    <property type="match status" value="1"/>
</dbReference>
<organism evidence="2 3">
    <name type="scientific">Oleiagrimonas citrea</name>
    <dbReference type="NCBI Taxonomy" id="1665687"/>
    <lineage>
        <taxon>Bacteria</taxon>
        <taxon>Pseudomonadati</taxon>
        <taxon>Pseudomonadota</taxon>
        <taxon>Gammaproteobacteria</taxon>
        <taxon>Lysobacterales</taxon>
        <taxon>Rhodanobacteraceae</taxon>
        <taxon>Oleiagrimonas</taxon>
    </lineage>
</organism>
<keyword evidence="2" id="KW-0808">Transferase</keyword>
<feature type="domain" description="GST N-terminal" evidence="1">
    <location>
        <begin position="1"/>
        <end position="80"/>
    </location>
</feature>
<dbReference type="SUPFAM" id="SSF47616">
    <property type="entry name" value="GST C-terminal domain-like"/>
    <property type="match status" value="1"/>
</dbReference>
<reference evidence="2 3" key="1">
    <citation type="journal article" date="2017" name="Int. J. Syst. Evol. Microbiol.">
        <title>Oleiagrimonas citrea sp. nov., a marine bacterium isolated from tidal flat sediment and emended description of the genus Oleiagrimonas Fang et al. 2015 and Oleiagrimonas soli.</title>
        <authorList>
            <person name="Yang S.H."/>
            <person name="Seo H.S."/>
            <person name="Seong C.N."/>
            <person name="Kwon K.K."/>
        </authorList>
    </citation>
    <scope>NUCLEOTIDE SEQUENCE [LARGE SCALE GENOMIC DNA]</scope>
    <source>
        <strain evidence="2 3">MEBiC09124</strain>
    </source>
</reference>
<dbReference type="InterPro" id="IPR036249">
    <property type="entry name" value="Thioredoxin-like_sf"/>
</dbReference>
<comment type="caution">
    <text evidence="2">The sequence shown here is derived from an EMBL/GenBank/DDBJ whole genome shotgun (WGS) entry which is preliminary data.</text>
</comment>
<name>A0A846ZFD3_9GAMM</name>
<dbReference type="Proteomes" id="UP000541636">
    <property type="component" value="Unassembled WGS sequence"/>
</dbReference>
<gene>
    <name evidence="2" type="ORF">HF690_02045</name>
</gene>
<keyword evidence="3" id="KW-1185">Reference proteome</keyword>
<dbReference type="PANTHER" id="PTHR43968">
    <property type="match status" value="1"/>
</dbReference>
<evidence type="ECO:0000313" key="2">
    <source>
        <dbReference type="EMBL" id="NKZ37735.1"/>
    </source>
</evidence>
<dbReference type="InterPro" id="IPR004045">
    <property type="entry name" value="Glutathione_S-Trfase_N"/>
</dbReference>
<dbReference type="InterPro" id="IPR050983">
    <property type="entry name" value="GST_Omega/HSP26"/>
</dbReference>
<evidence type="ECO:0000259" key="1">
    <source>
        <dbReference type="PROSITE" id="PS50404"/>
    </source>
</evidence>
<protein>
    <submittedName>
        <fullName evidence="2">Glutathione S-transferase</fullName>
    </submittedName>
</protein>
<sequence length="201" mass="22547">MKLYVSLTSPFARKVRIGLAEKGLAQRIEQIVVDPWNDDGTLTATNPLSQVPALQLDDGLALTDSDTILGWLDRAFPQPPLWPHDPQARTHAEAIAALAQTLLEYTVFLVLEDRRPPAMRSAPMIERRTQSLMRGIEALNSRFHASTVHFHLDSIGVACALGYLDFRQPELDWRRHAPKLATWMEWAAQRPSVRDTAPPPA</sequence>
<dbReference type="AlphaFoldDB" id="A0A846ZFD3"/>
<dbReference type="Gene3D" id="1.20.1050.10">
    <property type="match status" value="1"/>
</dbReference>
<dbReference type="Gene3D" id="3.40.30.10">
    <property type="entry name" value="Glutaredoxin"/>
    <property type="match status" value="1"/>
</dbReference>
<evidence type="ECO:0000313" key="3">
    <source>
        <dbReference type="Proteomes" id="UP000541636"/>
    </source>
</evidence>
<dbReference type="CDD" id="cd03205">
    <property type="entry name" value="GST_C_6"/>
    <property type="match status" value="1"/>
</dbReference>
<dbReference type="EMBL" id="JAAZQD010000001">
    <property type="protein sequence ID" value="NKZ37735.1"/>
    <property type="molecule type" value="Genomic_DNA"/>
</dbReference>
<dbReference type="InterPro" id="IPR036282">
    <property type="entry name" value="Glutathione-S-Trfase_C_sf"/>
</dbReference>
<dbReference type="PROSITE" id="PS50404">
    <property type="entry name" value="GST_NTER"/>
    <property type="match status" value="1"/>
</dbReference>
<dbReference type="SUPFAM" id="SSF52833">
    <property type="entry name" value="Thioredoxin-like"/>
    <property type="match status" value="1"/>
</dbReference>
<dbReference type="Pfam" id="PF13409">
    <property type="entry name" value="GST_N_2"/>
    <property type="match status" value="1"/>
</dbReference>
<accession>A0A846ZFD3</accession>
<dbReference type="GO" id="GO:0016740">
    <property type="term" value="F:transferase activity"/>
    <property type="evidence" value="ECO:0007669"/>
    <property type="project" value="UniProtKB-KW"/>
</dbReference>
<proteinExistence type="predicted"/>
<dbReference type="RefSeq" id="WP_168608273.1">
    <property type="nucleotide sequence ID" value="NZ_JAAZQD010000001.1"/>
</dbReference>